<evidence type="ECO:0000256" key="5">
    <source>
        <dbReference type="ARBA" id="ARBA00023172"/>
    </source>
</evidence>
<name>A0A3A1Y7P0_9GAMM</name>
<evidence type="ECO:0000256" key="8">
    <source>
        <dbReference type="HAMAP-Rule" id="MF_00201"/>
    </source>
</evidence>
<comment type="similarity">
    <text evidence="2 8">Belongs to the RecO family.</text>
</comment>
<evidence type="ECO:0000256" key="4">
    <source>
        <dbReference type="ARBA" id="ARBA00022763"/>
    </source>
</evidence>
<dbReference type="HAMAP" id="MF_00201">
    <property type="entry name" value="RecO"/>
    <property type="match status" value="1"/>
</dbReference>
<dbReference type="InterPro" id="IPR022572">
    <property type="entry name" value="DNA_rep/recomb_RecO_N"/>
</dbReference>
<keyword evidence="6 8" id="KW-0234">DNA repair</keyword>
<evidence type="ECO:0000256" key="3">
    <source>
        <dbReference type="ARBA" id="ARBA00021310"/>
    </source>
</evidence>
<gene>
    <name evidence="8" type="primary">recO</name>
    <name evidence="10" type="ORF">CKF54_00810</name>
</gene>
<dbReference type="EMBL" id="NRHC01000011">
    <property type="protein sequence ID" value="RIY34313.1"/>
    <property type="molecule type" value="Genomic_DNA"/>
</dbReference>
<evidence type="ECO:0000313" key="11">
    <source>
        <dbReference type="Proteomes" id="UP000265691"/>
    </source>
</evidence>
<accession>A0A3A1Y7P0</accession>
<dbReference type="AlphaFoldDB" id="A0A3A1Y7P0"/>
<protein>
    <recommendedName>
        <fullName evidence="3 8">DNA repair protein RecO</fullName>
    </recommendedName>
    <alternativeName>
        <fullName evidence="7 8">Recombination protein O</fullName>
    </alternativeName>
</protein>
<evidence type="ECO:0000256" key="6">
    <source>
        <dbReference type="ARBA" id="ARBA00023204"/>
    </source>
</evidence>
<keyword evidence="11" id="KW-1185">Reference proteome</keyword>
<dbReference type="Pfam" id="PF02565">
    <property type="entry name" value="RecO_C"/>
    <property type="match status" value="1"/>
</dbReference>
<evidence type="ECO:0000256" key="2">
    <source>
        <dbReference type="ARBA" id="ARBA00007452"/>
    </source>
</evidence>
<dbReference type="Proteomes" id="UP000265691">
    <property type="component" value="Unassembled WGS sequence"/>
</dbReference>
<proteinExistence type="inferred from homology"/>
<organism evidence="10 11">
    <name type="scientific">Psittacicella hinzii</name>
    <dbReference type="NCBI Taxonomy" id="2028575"/>
    <lineage>
        <taxon>Bacteria</taxon>
        <taxon>Pseudomonadati</taxon>
        <taxon>Pseudomonadota</taxon>
        <taxon>Gammaproteobacteria</taxon>
        <taxon>Pasteurellales</taxon>
        <taxon>Psittacicellaceae</taxon>
        <taxon>Psittacicella</taxon>
    </lineage>
</organism>
<dbReference type="OrthoDB" id="9804792at2"/>
<feature type="domain" description="DNA replication/recombination mediator RecO N-terminal" evidence="9">
    <location>
        <begin position="6"/>
        <end position="76"/>
    </location>
</feature>
<dbReference type="Pfam" id="PF11967">
    <property type="entry name" value="RecO_N"/>
    <property type="match status" value="1"/>
</dbReference>
<dbReference type="InterPro" id="IPR003717">
    <property type="entry name" value="RecO"/>
</dbReference>
<dbReference type="PANTHER" id="PTHR33991">
    <property type="entry name" value="DNA REPAIR PROTEIN RECO"/>
    <property type="match status" value="1"/>
</dbReference>
<evidence type="ECO:0000313" key="10">
    <source>
        <dbReference type="EMBL" id="RIY34313.1"/>
    </source>
</evidence>
<comment type="function">
    <text evidence="1 8">Involved in DNA repair and RecF pathway recombination.</text>
</comment>
<keyword evidence="5 8" id="KW-0233">DNA recombination</keyword>
<dbReference type="PANTHER" id="PTHR33991:SF1">
    <property type="entry name" value="DNA REPAIR PROTEIN RECO"/>
    <property type="match status" value="1"/>
</dbReference>
<dbReference type="Gene3D" id="2.40.50.140">
    <property type="entry name" value="Nucleic acid-binding proteins"/>
    <property type="match status" value="1"/>
</dbReference>
<dbReference type="SUPFAM" id="SSF50249">
    <property type="entry name" value="Nucleic acid-binding proteins"/>
    <property type="match status" value="1"/>
</dbReference>
<reference evidence="10 11" key="1">
    <citation type="submission" date="2017-08" db="EMBL/GenBank/DDBJ databases">
        <title>Reclassification of Bisgaard taxon 37 and 44.</title>
        <authorList>
            <person name="Christensen H."/>
        </authorList>
    </citation>
    <scope>NUCLEOTIDE SEQUENCE [LARGE SCALE GENOMIC DNA]</scope>
    <source>
        <strain evidence="10 11">B96_3</strain>
    </source>
</reference>
<keyword evidence="4 8" id="KW-0227">DNA damage</keyword>
<dbReference type="GO" id="GO:0043590">
    <property type="term" value="C:bacterial nucleoid"/>
    <property type="evidence" value="ECO:0007669"/>
    <property type="project" value="TreeGrafter"/>
</dbReference>
<sequence>MTLNDTWYTGFVLYKEDYGNNTVRLYFLSLEQGLVHLYCKGANSKSSKLGPALQYFSLLHLQVVGKKLNYINKVEIESLAIRYPIEQFYCACYVNELLIKLLSTDCYMAEEAFELFNLYKDTILELFLANDHNQQSLTLRKFELSLLNFLGILPNISRDYLNNDIEVSKNYCLVSEQGFIDSKELEYMNLQYLEQEAQLRQQWEQNPDQVDPLAMQYLEFQHLQLQQQEKLTFTGKNLHLFKELFLVEANNYPTSNKLNSQTLEQVDLQSTSFNNKLFKVRVEVDQWQQVITRTSYKNESFTEEDLEKALANKLKEFEALQKSQTNDAFAQNFYNYKLFAQLDQSSQSLFLQQAANLSRTFLNVLLGNRVINAREKLIEYKKLLRDLEIA</sequence>
<evidence type="ECO:0000256" key="1">
    <source>
        <dbReference type="ARBA" id="ARBA00003065"/>
    </source>
</evidence>
<comment type="caution">
    <text evidence="10">The sequence shown here is derived from an EMBL/GenBank/DDBJ whole genome shotgun (WGS) entry which is preliminary data.</text>
</comment>
<dbReference type="InterPro" id="IPR012340">
    <property type="entry name" value="NA-bd_OB-fold"/>
</dbReference>
<dbReference type="GO" id="GO:0006302">
    <property type="term" value="P:double-strand break repair"/>
    <property type="evidence" value="ECO:0007669"/>
    <property type="project" value="TreeGrafter"/>
</dbReference>
<dbReference type="GO" id="GO:0006310">
    <property type="term" value="P:DNA recombination"/>
    <property type="evidence" value="ECO:0007669"/>
    <property type="project" value="UniProtKB-UniRule"/>
</dbReference>
<evidence type="ECO:0000259" key="9">
    <source>
        <dbReference type="Pfam" id="PF11967"/>
    </source>
</evidence>
<dbReference type="InterPro" id="IPR042242">
    <property type="entry name" value="RecO_C"/>
</dbReference>
<evidence type="ECO:0000256" key="7">
    <source>
        <dbReference type="ARBA" id="ARBA00033409"/>
    </source>
</evidence>
<dbReference type="RefSeq" id="WP_119524389.1">
    <property type="nucleotide sequence ID" value="NZ_NRHC01000011.1"/>
</dbReference>
<dbReference type="Gene3D" id="1.20.1440.120">
    <property type="entry name" value="Recombination protein O, C-terminal domain"/>
    <property type="match status" value="1"/>
</dbReference>